<proteinExistence type="predicted"/>
<comment type="subcellular location">
    <subcellularLocation>
        <location evidence="1 6">Nucleus</location>
    </subcellularLocation>
</comment>
<evidence type="ECO:0000313" key="9">
    <source>
        <dbReference type="EMBL" id="GAA0151666.1"/>
    </source>
</evidence>
<evidence type="ECO:0000256" key="4">
    <source>
        <dbReference type="ARBA" id="ARBA00023163"/>
    </source>
</evidence>
<protein>
    <recommendedName>
        <fullName evidence="6">Transcription repressor</fullName>
    </recommendedName>
    <alternativeName>
        <fullName evidence="6">Ovate family protein</fullName>
    </alternativeName>
</protein>
<dbReference type="EMBL" id="BAABME010001832">
    <property type="protein sequence ID" value="GAA0151666.1"/>
    <property type="molecule type" value="Genomic_DNA"/>
</dbReference>
<dbReference type="PROSITE" id="PS51754">
    <property type="entry name" value="OVATE"/>
    <property type="match status" value="1"/>
</dbReference>
<dbReference type="GO" id="GO:0005634">
    <property type="term" value="C:nucleus"/>
    <property type="evidence" value="ECO:0007669"/>
    <property type="project" value="UniProtKB-SubCell"/>
</dbReference>
<keyword evidence="2 6" id="KW-0678">Repressor</keyword>
<comment type="function">
    <text evidence="6">Transcriptional repressor that regulates multiple aspects of plant growth and development.</text>
</comment>
<dbReference type="NCBIfam" id="TIGR01568">
    <property type="entry name" value="A_thal_3678"/>
    <property type="match status" value="1"/>
</dbReference>
<sequence length="422" mass="49950">MMKWGKKDSHSSPTYLINHVFPISWLKKLKRKSGSFQPGAKQAKHKPEVNEMSRCSSMPTKWKEGRFYSRADDLYWRLSFGEDSLNEFDAPKSRCKISRARSWEGNKLRFNAAISQMKRVKKKQCKERNMQEKYQPKRMKAREQRLKPPAGYAWKHQEQRSFNRHVLKEKKSNLNKRYLKKQGGMIRSVQTNLYETKQLKTVKIRDELQKARVPHYRRKWNLLCPSCSASILKENHEFEDSDVEDSKAYTEEEFRSEVHNKKINEIISRNKHHRLSVHLRRRVHIGLRKANRKTNSPMGSNASKTESKTRTTEFMNKEQRLKMTQHDNKMTCVPVSGIGSGTEAKTAFDNYAVQKSSYDPQQDFRDSMLEMIIQKDIKQPKELEELLVCYLTHNCVDYHDLIIKVFRQVCFEMNQVYFAAAW</sequence>
<reference evidence="9 10" key="1">
    <citation type="submission" date="2024-01" db="EMBL/GenBank/DDBJ databases">
        <title>The complete chloroplast genome sequence of Lithospermum erythrorhizon: insights into the phylogenetic relationship among Boraginaceae species and the maternal lineages of purple gromwells.</title>
        <authorList>
            <person name="Okada T."/>
            <person name="Watanabe K."/>
        </authorList>
    </citation>
    <scope>NUCLEOTIDE SEQUENCE [LARGE SCALE GENOMIC DNA]</scope>
</reference>
<dbReference type="PANTHER" id="PTHR33057:SF82">
    <property type="entry name" value="TRANSCRIPTION REPRESSOR OFP5"/>
    <property type="match status" value="1"/>
</dbReference>
<keyword evidence="3 6" id="KW-0805">Transcription regulation</keyword>
<comment type="caution">
    <text evidence="9">The sequence shown here is derived from an EMBL/GenBank/DDBJ whole genome shotgun (WGS) entry which is preliminary data.</text>
</comment>
<evidence type="ECO:0000256" key="2">
    <source>
        <dbReference type="ARBA" id="ARBA00022491"/>
    </source>
</evidence>
<accession>A0AAV3PKC0</accession>
<dbReference type="AlphaFoldDB" id="A0AAV3PKC0"/>
<keyword evidence="10" id="KW-1185">Reference proteome</keyword>
<organism evidence="9 10">
    <name type="scientific">Lithospermum erythrorhizon</name>
    <name type="common">Purple gromwell</name>
    <name type="synonym">Lithospermum officinale var. erythrorhizon</name>
    <dbReference type="NCBI Taxonomy" id="34254"/>
    <lineage>
        <taxon>Eukaryota</taxon>
        <taxon>Viridiplantae</taxon>
        <taxon>Streptophyta</taxon>
        <taxon>Embryophyta</taxon>
        <taxon>Tracheophyta</taxon>
        <taxon>Spermatophyta</taxon>
        <taxon>Magnoliopsida</taxon>
        <taxon>eudicotyledons</taxon>
        <taxon>Gunneridae</taxon>
        <taxon>Pentapetalae</taxon>
        <taxon>asterids</taxon>
        <taxon>lamiids</taxon>
        <taxon>Boraginales</taxon>
        <taxon>Boraginaceae</taxon>
        <taxon>Boraginoideae</taxon>
        <taxon>Lithospermeae</taxon>
        <taxon>Lithospermum</taxon>
    </lineage>
</organism>
<dbReference type="PANTHER" id="PTHR33057">
    <property type="entry name" value="TRANSCRIPTION REPRESSOR OFP7-RELATED"/>
    <property type="match status" value="1"/>
</dbReference>
<keyword evidence="4 6" id="KW-0804">Transcription</keyword>
<evidence type="ECO:0000313" key="10">
    <source>
        <dbReference type="Proteomes" id="UP001454036"/>
    </source>
</evidence>
<gene>
    <name evidence="9" type="ORF">LIER_10342</name>
</gene>
<evidence type="ECO:0000256" key="6">
    <source>
        <dbReference type="RuleBase" id="RU367028"/>
    </source>
</evidence>
<evidence type="ECO:0000256" key="7">
    <source>
        <dbReference type="SAM" id="MobiDB-lite"/>
    </source>
</evidence>
<evidence type="ECO:0000256" key="5">
    <source>
        <dbReference type="ARBA" id="ARBA00023242"/>
    </source>
</evidence>
<keyword evidence="5 6" id="KW-0539">Nucleus</keyword>
<feature type="domain" description="OVATE" evidence="8">
    <location>
        <begin position="353"/>
        <end position="412"/>
    </location>
</feature>
<dbReference type="Pfam" id="PF04844">
    <property type="entry name" value="Ovate"/>
    <property type="match status" value="1"/>
</dbReference>
<evidence type="ECO:0000259" key="8">
    <source>
        <dbReference type="PROSITE" id="PS51754"/>
    </source>
</evidence>
<feature type="region of interest" description="Disordered" evidence="7">
    <location>
        <begin position="292"/>
        <end position="312"/>
    </location>
</feature>
<evidence type="ECO:0000256" key="1">
    <source>
        <dbReference type="ARBA" id="ARBA00004123"/>
    </source>
</evidence>
<evidence type="ECO:0000256" key="3">
    <source>
        <dbReference type="ARBA" id="ARBA00023015"/>
    </source>
</evidence>
<dbReference type="InterPro" id="IPR006458">
    <property type="entry name" value="Ovate_C"/>
</dbReference>
<feature type="compositionally biased region" description="Polar residues" evidence="7">
    <location>
        <begin position="293"/>
        <end position="304"/>
    </location>
</feature>
<dbReference type="Proteomes" id="UP001454036">
    <property type="component" value="Unassembled WGS sequence"/>
</dbReference>
<dbReference type="GO" id="GO:0045892">
    <property type="term" value="P:negative regulation of DNA-templated transcription"/>
    <property type="evidence" value="ECO:0007669"/>
    <property type="project" value="UniProtKB-UniRule"/>
</dbReference>
<dbReference type="InterPro" id="IPR038933">
    <property type="entry name" value="Ovate"/>
</dbReference>
<name>A0AAV3PKC0_LITER</name>